<evidence type="ECO:0000313" key="2">
    <source>
        <dbReference type="EMBL" id="PMD58337.1"/>
    </source>
</evidence>
<dbReference type="RefSeq" id="XP_024735241.1">
    <property type="nucleotide sequence ID" value="XM_024880480.1"/>
</dbReference>
<sequence length="275" mass="30507">MMCRVVVNKLLPLHEYAPDDPLSPGEPSHNVQAILPNILPEPFVYENRRQFLETVNEGSIRAAISSLFDVDLSSSAKASLLMQGGTVKRYTLNNPKKIFSKLMENEDYARDVRDLLKDTSFGRAYLVVGFLTTTGTIWTQTESRSMSAGLKVTLPAQVVGLPLLGVANPELHPSVSTIKRQDRHMHAVEEEIFAIAYDEVKTSYGILKKTPVLGSSVRPQGKSFAFTPESDSDDSSDEDDGSDAMEVVLVDGYDEDDEDDDFMARPNHFDCEVED</sequence>
<accession>A0A2J6T5P0</accession>
<evidence type="ECO:0000313" key="3">
    <source>
        <dbReference type="Proteomes" id="UP000235371"/>
    </source>
</evidence>
<dbReference type="Proteomes" id="UP000235371">
    <property type="component" value="Unassembled WGS sequence"/>
</dbReference>
<keyword evidence="3" id="KW-1185">Reference proteome</keyword>
<dbReference type="OrthoDB" id="5410365at2759"/>
<protein>
    <submittedName>
        <fullName evidence="2">Uncharacterized protein</fullName>
    </submittedName>
</protein>
<reference evidence="2 3" key="1">
    <citation type="submission" date="2016-04" db="EMBL/GenBank/DDBJ databases">
        <title>A degradative enzymes factory behind the ericoid mycorrhizal symbiosis.</title>
        <authorList>
            <consortium name="DOE Joint Genome Institute"/>
            <person name="Martino E."/>
            <person name="Morin E."/>
            <person name="Grelet G."/>
            <person name="Kuo A."/>
            <person name="Kohler A."/>
            <person name="Daghino S."/>
            <person name="Barry K."/>
            <person name="Choi C."/>
            <person name="Cichocki N."/>
            <person name="Clum A."/>
            <person name="Copeland A."/>
            <person name="Hainaut M."/>
            <person name="Haridas S."/>
            <person name="Labutti K."/>
            <person name="Lindquist E."/>
            <person name="Lipzen A."/>
            <person name="Khouja H.-R."/>
            <person name="Murat C."/>
            <person name="Ohm R."/>
            <person name="Olson A."/>
            <person name="Spatafora J."/>
            <person name="Veneault-Fourrey C."/>
            <person name="Henrissat B."/>
            <person name="Grigoriev I."/>
            <person name="Martin F."/>
            <person name="Perotto S."/>
        </authorList>
    </citation>
    <scope>NUCLEOTIDE SEQUENCE [LARGE SCALE GENOMIC DNA]</scope>
    <source>
        <strain evidence="2 3">E</strain>
    </source>
</reference>
<dbReference type="GeneID" id="36588557"/>
<dbReference type="AlphaFoldDB" id="A0A2J6T5P0"/>
<proteinExistence type="predicted"/>
<feature type="compositionally biased region" description="Acidic residues" evidence="1">
    <location>
        <begin position="230"/>
        <end position="243"/>
    </location>
</feature>
<evidence type="ECO:0000256" key="1">
    <source>
        <dbReference type="SAM" id="MobiDB-lite"/>
    </source>
</evidence>
<feature type="compositionally biased region" description="Acidic residues" evidence="1">
    <location>
        <begin position="252"/>
        <end position="261"/>
    </location>
</feature>
<name>A0A2J6T5P0_9HELO</name>
<dbReference type="InParanoid" id="A0A2J6T5P0"/>
<dbReference type="EMBL" id="KZ613822">
    <property type="protein sequence ID" value="PMD58337.1"/>
    <property type="molecule type" value="Genomic_DNA"/>
</dbReference>
<feature type="region of interest" description="Disordered" evidence="1">
    <location>
        <begin position="218"/>
        <end position="275"/>
    </location>
</feature>
<gene>
    <name evidence="2" type="ORF">K444DRAFT_614125</name>
</gene>
<organism evidence="2 3">
    <name type="scientific">Hyaloscypha bicolor E</name>
    <dbReference type="NCBI Taxonomy" id="1095630"/>
    <lineage>
        <taxon>Eukaryota</taxon>
        <taxon>Fungi</taxon>
        <taxon>Dikarya</taxon>
        <taxon>Ascomycota</taxon>
        <taxon>Pezizomycotina</taxon>
        <taxon>Leotiomycetes</taxon>
        <taxon>Helotiales</taxon>
        <taxon>Hyaloscyphaceae</taxon>
        <taxon>Hyaloscypha</taxon>
        <taxon>Hyaloscypha bicolor</taxon>
    </lineage>
</organism>